<dbReference type="FunFam" id="3.40.50.300:FF:000221">
    <property type="entry name" value="Multidrug ABC transporter ATP-binding protein"/>
    <property type="match status" value="1"/>
</dbReference>
<keyword evidence="7 14" id="KW-0067">ATP-binding</keyword>
<evidence type="ECO:0000256" key="1">
    <source>
        <dbReference type="ARBA" id="ARBA00004429"/>
    </source>
</evidence>
<keyword evidence="3" id="KW-1003">Cell membrane</keyword>
<dbReference type="PROSITE" id="PS50929">
    <property type="entry name" value="ABC_TM1F"/>
    <property type="match status" value="1"/>
</dbReference>
<feature type="domain" description="ABC transmembrane type-1" evidence="13">
    <location>
        <begin position="30"/>
        <end position="324"/>
    </location>
</feature>
<dbReference type="SUPFAM" id="SSF52540">
    <property type="entry name" value="P-loop containing nucleoside triphosphate hydrolases"/>
    <property type="match status" value="1"/>
</dbReference>
<evidence type="ECO:0000256" key="9">
    <source>
        <dbReference type="ARBA" id="ARBA00023136"/>
    </source>
</evidence>
<evidence type="ECO:0000256" key="3">
    <source>
        <dbReference type="ARBA" id="ARBA00022475"/>
    </source>
</evidence>
<feature type="domain" description="ABC transporter" evidence="12">
    <location>
        <begin position="356"/>
        <end position="590"/>
    </location>
</feature>
<dbReference type="Proteomes" id="UP000319516">
    <property type="component" value="Unassembled WGS sequence"/>
</dbReference>
<keyword evidence="5 11" id="KW-0812">Transmembrane</keyword>
<evidence type="ECO:0000256" key="6">
    <source>
        <dbReference type="ARBA" id="ARBA00022741"/>
    </source>
</evidence>
<dbReference type="GO" id="GO:0016887">
    <property type="term" value="F:ATP hydrolysis activity"/>
    <property type="evidence" value="ECO:0007669"/>
    <property type="project" value="InterPro"/>
</dbReference>
<name>A0A542YNL8_9MICO</name>
<gene>
    <name evidence="14" type="ORF">FB467_0777</name>
</gene>
<protein>
    <submittedName>
        <fullName evidence="14">ATP-binding cassette subfamily B protein</fullName>
    </submittedName>
</protein>
<dbReference type="InterPro" id="IPR027417">
    <property type="entry name" value="P-loop_NTPase"/>
</dbReference>
<dbReference type="InterPro" id="IPR017871">
    <property type="entry name" value="ABC_transporter-like_CS"/>
</dbReference>
<evidence type="ECO:0000256" key="11">
    <source>
        <dbReference type="SAM" id="Phobius"/>
    </source>
</evidence>
<dbReference type="GO" id="GO:0005886">
    <property type="term" value="C:plasma membrane"/>
    <property type="evidence" value="ECO:0007669"/>
    <property type="project" value="UniProtKB-SubCell"/>
</dbReference>
<sequence>MSAAGSTEERSGHPLTQLWGRYRQYRRRVVLAFLLSTIRKIMDVVPELLIGAAIDVVVRGADSFVAGALGVESRQEQLIWLAVINAVVWILESTADYLAALTWRNLAQQVEHDMRLEAYGHVQGLDMAWHESRPTGSTLAVLNDDINQLERFLDTGVDKLYQVALNVLLVGAVFALTSVTLTVLAFLPIPVIVVGSMWFQRRLQHRYARVRATVATISGLVSANLGGMSTIKTFTAESRELERVRAASEDYKQANAEAIRASSAFVPLIRMAILTGFTTTLLLGGFYALDGRLEVGLYSVLVFMTQRLLWPLTSIGEVLDLYQRAMASVRRILHLLDERPVTVPGDVALPAVRGELELAGVRAGYGDGPDVLRQLDLHIPAGEVHAIVGPTGAGKSTVLRMLLRFADPREGAVRLDGVDLRELQWETLRGRIGYVAQDVFLFEGSVADNIAYGAPDASRDQIVRAAQQAAAEEFIQQMPDGYDTHVGERGVTLSGGQRQRLALARAILRDPAVLILDEATSAVDNETEAAIQRSLAEVTVGRTTVVVAHRLSTVRHADRIWVLEAGRVAEAGTHDELVARGGSYADLWAVQTGLAVPD</sequence>
<dbReference type="GO" id="GO:0005524">
    <property type="term" value="F:ATP binding"/>
    <property type="evidence" value="ECO:0007669"/>
    <property type="project" value="UniProtKB-KW"/>
</dbReference>
<evidence type="ECO:0000256" key="2">
    <source>
        <dbReference type="ARBA" id="ARBA00022448"/>
    </source>
</evidence>
<dbReference type="InterPro" id="IPR003593">
    <property type="entry name" value="AAA+_ATPase"/>
</dbReference>
<dbReference type="CDD" id="cd18565">
    <property type="entry name" value="ABC_6TM_exporter_like"/>
    <property type="match status" value="1"/>
</dbReference>
<keyword evidence="15" id="KW-1185">Reference proteome</keyword>
<dbReference type="GO" id="GO:0015421">
    <property type="term" value="F:ABC-type oligopeptide transporter activity"/>
    <property type="evidence" value="ECO:0007669"/>
    <property type="project" value="TreeGrafter"/>
</dbReference>
<keyword evidence="8 11" id="KW-1133">Transmembrane helix</keyword>
<dbReference type="SMART" id="SM00382">
    <property type="entry name" value="AAA"/>
    <property type="match status" value="1"/>
</dbReference>
<dbReference type="PANTHER" id="PTHR43394">
    <property type="entry name" value="ATP-DEPENDENT PERMEASE MDL1, MITOCHONDRIAL"/>
    <property type="match status" value="1"/>
</dbReference>
<feature type="transmembrane region" description="Helical" evidence="11">
    <location>
        <begin position="167"/>
        <end position="199"/>
    </location>
</feature>
<evidence type="ECO:0000259" key="13">
    <source>
        <dbReference type="PROSITE" id="PS50929"/>
    </source>
</evidence>
<dbReference type="InterPro" id="IPR011527">
    <property type="entry name" value="ABC1_TM_dom"/>
</dbReference>
<dbReference type="InterPro" id="IPR003439">
    <property type="entry name" value="ABC_transporter-like_ATP-bd"/>
</dbReference>
<dbReference type="Gene3D" id="3.40.50.300">
    <property type="entry name" value="P-loop containing nucleotide triphosphate hydrolases"/>
    <property type="match status" value="1"/>
</dbReference>
<dbReference type="InterPro" id="IPR039421">
    <property type="entry name" value="Type_1_exporter"/>
</dbReference>
<evidence type="ECO:0000313" key="14">
    <source>
        <dbReference type="EMBL" id="TQL49690.1"/>
    </source>
</evidence>
<evidence type="ECO:0000256" key="5">
    <source>
        <dbReference type="ARBA" id="ARBA00022692"/>
    </source>
</evidence>
<evidence type="ECO:0000256" key="4">
    <source>
        <dbReference type="ARBA" id="ARBA00022519"/>
    </source>
</evidence>
<comment type="caution">
    <text evidence="14">The sequence shown here is derived from an EMBL/GenBank/DDBJ whole genome shotgun (WGS) entry which is preliminary data.</text>
</comment>
<dbReference type="SUPFAM" id="SSF90123">
    <property type="entry name" value="ABC transporter transmembrane region"/>
    <property type="match status" value="1"/>
</dbReference>
<evidence type="ECO:0000256" key="8">
    <source>
        <dbReference type="ARBA" id="ARBA00022989"/>
    </source>
</evidence>
<dbReference type="Pfam" id="PF00005">
    <property type="entry name" value="ABC_tran"/>
    <property type="match status" value="1"/>
</dbReference>
<dbReference type="OrthoDB" id="9806127at2"/>
<keyword evidence="4" id="KW-0997">Cell inner membrane</keyword>
<evidence type="ECO:0000259" key="12">
    <source>
        <dbReference type="PROSITE" id="PS50893"/>
    </source>
</evidence>
<dbReference type="PANTHER" id="PTHR43394:SF1">
    <property type="entry name" value="ATP-BINDING CASSETTE SUB-FAMILY B MEMBER 10, MITOCHONDRIAL"/>
    <property type="match status" value="1"/>
</dbReference>
<proteinExistence type="inferred from homology"/>
<keyword evidence="2" id="KW-0813">Transport</keyword>
<reference evidence="14 15" key="1">
    <citation type="submission" date="2019-06" db="EMBL/GenBank/DDBJ databases">
        <title>Sequencing the genomes of 1000 actinobacteria strains.</title>
        <authorList>
            <person name="Klenk H.-P."/>
        </authorList>
    </citation>
    <scope>NUCLEOTIDE SEQUENCE [LARGE SCALE GENOMIC DNA]</scope>
    <source>
        <strain evidence="14 15">DSM 12335</strain>
    </source>
</reference>
<keyword evidence="9 11" id="KW-0472">Membrane</keyword>
<comment type="similarity">
    <text evidence="10">Belongs to the ABC transporter superfamily. Siderophore-Fe(3+) uptake transporter (SIUT) (TC 3.A.1.21) family.</text>
</comment>
<comment type="subcellular location">
    <subcellularLocation>
        <location evidence="1">Cell inner membrane</location>
        <topology evidence="1">Multi-pass membrane protein</topology>
    </subcellularLocation>
</comment>
<organism evidence="14 15">
    <name type="scientific">Ornithinicoccus hortensis</name>
    <dbReference type="NCBI Taxonomy" id="82346"/>
    <lineage>
        <taxon>Bacteria</taxon>
        <taxon>Bacillati</taxon>
        <taxon>Actinomycetota</taxon>
        <taxon>Actinomycetes</taxon>
        <taxon>Micrococcales</taxon>
        <taxon>Intrasporangiaceae</taxon>
        <taxon>Ornithinicoccus</taxon>
    </lineage>
</organism>
<keyword evidence="6" id="KW-0547">Nucleotide-binding</keyword>
<evidence type="ECO:0000313" key="15">
    <source>
        <dbReference type="Proteomes" id="UP000319516"/>
    </source>
</evidence>
<dbReference type="AlphaFoldDB" id="A0A542YNL8"/>
<dbReference type="Pfam" id="PF00664">
    <property type="entry name" value="ABC_membrane"/>
    <property type="match status" value="1"/>
</dbReference>
<dbReference type="EMBL" id="VFOP01000001">
    <property type="protein sequence ID" value="TQL49690.1"/>
    <property type="molecule type" value="Genomic_DNA"/>
</dbReference>
<dbReference type="PROSITE" id="PS00211">
    <property type="entry name" value="ABC_TRANSPORTER_1"/>
    <property type="match status" value="1"/>
</dbReference>
<dbReference type="Gene3D" id="1.20.1560.10">
    <property type="entry name" value="ABC transporter type 1, transmembrane domain"/>
    <property type="match status" value="1"/>
</dbReference>
<dbReference type="InterPro" id="IPR036640">
    <property type="entry name" value="ABC1_TM_sf"/>
</dbReference>
<feature type="transmembrane region" description="Helical" evidence="11">
    <location>
        <begin position="268"/>
        <end position="289"/>
    </location>
</feature>
<evidence type="ECO:0000256" key="7">
    <source>
        <dbReference type="ARBA" id="ARBA00022840"/>
    </source>
</evidence>
<dbReference type="PROSITE" id="PS50893">
    <property type="entry name" value="ABC_TRANSPORTER_2"/>
    <property type="match status" value="1"/>
</dbReference>
<accession>A0A542YNL8</accession>
<evidence type="ECO:0000256" key="10">
    <source>
        <dbReference type="ARBA" id="ARBA00023455"/>
    </source>
</evidence>